<dbReference type="Pfam" id="PF02754">
    <property type="entry name" value="CCG"/>
    <property type="match status" value="2"/>
</dbReference>
<feature type="transmembrane region" description="Helical" evidence="6">
    <location>
        <begin position="169"/>
        <end position="185"/>
    </location>
</feature>
<protein>
    <submittedName>
        <fullName evidence="8">Fe-S oxidoreductase</fullName>
    </submittedName>
</protein>
<reference evidence="8 9" key="1">
    <citation type="submission" date="2016-09" db="EMBL/GenBank/DDBJ databases">
        <authorList>
            <person name="Capua I."/>
            <person name="De Benedictis P."/>
            <person name="Joannis T."/>
            <person name="Lombin L.H."/>
            <person name="Cattoli G."/>
        </authorList>
    </citation>
    <scope>NUCLEOTIDE SEQUENCE [LARGE SCALE GENOMIC DNA]</scope>
    <source>
        <strain evidence="8 9">A7P-90m</strain>
    </source>
</reference>
<keyword evidence="5" id="KW-0411">Iron-sulfur</keyword>
<dbReference type="GO" id="GO:0051539">
    <property type="term" value="F:4 iron, 4 sulfur cluster binding"/>
    <property type="evidence" value="ECO:0007669"/>
    <property type="project" value="UniProtKB-KW"/>
</dbReference>
<dbReference type="InterPro" id="IPR036197">
    <property type="entry name" value="NarG-like_sf"/>
</dbReference>
<dbReference type="PROSITE" id="PS51379">
    <property type="entry name" value="4FE4S_FER_2"/>
    <property type="match status" value="1"/>
</dbReference>
<evidence type="ECO:0000256" key="4">
    <source>
        <dbReference type="ARBA" id="ARBA00023004"/>
    </source>
</evidence>
<dbReference type="GO" id="GO:0016491">
    <property type="term" value="F:oxidoreductase activity"/>
    <property type="evidence" value="ECO:0007669"/>
    <property type="project" value="UniProtKB-KW"/>
</dbReference>
<gene>
    <name evidence="8" type="ORF">SAMN05216323_100453</name>
</gene>
<evidence type="ECO:0000259" key="7">
    <source>
        <dbReference type="PROSITE" id="PS51379"/>
    </source>
</evidence>
<sequence>MKFDPFVIPFLLGMVFVLVAVFGKWHVWFYALPKEDRKKFFRGLFSRKVFSASGEIISESLLHRKIFKNNFWLGYMHMSLAFGWFLLIVAGNLETRWYSHGKLNMPYYPIFFEFFVHDLRQLPYRKFFVFAMDFLLLFVLSGLGIAMIKRFKSRIVGMRRTTKQSTIDRVALITLWLIFPLRLLAESFNAGLYDTGGFLTNSLGVFFAKHLPLEYLCYPTWWAYSLSLGLFFVSVPFTRYMHILTEIFLIFLRKFGIKERAAHTSFTEAELNACSRCGICIDKCQLSSDLDISNTQPAYFNRLLRFKTPDDEVTKSCMLCGRCDVACPVGIENTAIRLNQRKTTQHFNADSYTYLPPQKVTKQADVAYFSGCMGHLNPSTVSAMKGIFKKARVSYTFIDEDGSICCGRPLMLSGNEEAAKLLVQKNLEIIKQSGATSLVTSCPICYKVFKDDYALEIPVYHHSEYILSLMESNQLRVINSDKSVVFHDPCDLGRGSSIYEQPRMVLDKVASRVDAKDQGSKALCCGGSLGITNIDSNQRKAITRKTIESLTINKPEVIATACPLCKKTFAPESSIRVADIAELVNESAYQLPLKEDGLGAEKQTRKTGMDVSKLFTINYYLDKVNFFN</sequence>
<dbReference type="InterPro" id="IPR017896">
    <property type="entry name" value="4Fe4S_Fe-S-bd"/>
</dbReference>
<evidence type="ECO:0000256" key="6">
    <source>
        <dbReference type="SAM" id="Phobius"/>
    </source>
</evidence>
<dbReference type="RefSeq" id="WP_092435018.1">
    <property type="nucleotide sequence ID" value="NZ_FMYP01000004.1"/>
</dbReference>
<dbReference type="InterPro" id="IPR017900">
    <property type="entry name" value="4Fe4S_Fe_S_CS"/>
</dbReference>
<dbReference type="PROSITE" id="PS00198">
    <property type="entry name" value="4FE4S_FER_1"/>
    <property type="match status" value="1"/>
</dbReference>
<dbReference type="STRING" id="1640674.SAMN05216323_100453"/>
<dbReference type="EMBL" id="FMYP01000004">
    <property type="protein sequence ID" value="SDB85802.1"/>
    <property type="molecule type" value="Genomic_DNA"/>
</dbReference>
<keyword evidence="6" id="KW-1133">Transmembrane helix</keyword>
<keyword evidence="9" id="KW-1185">Reference proteome</keyword>
<dbReference type="GO" id="GO:0046872">
    <property type="term" value="F:metal ion binding"/>
    <property type="evidence" value="ECO:0007669"/>
    <property type="project" value="UniProtKB-KW"/>
</dbReference>
<feature type="domain" description="4Fe-4S ferredoxin-type" evidence="7">
    <location>
        <begin position="306"/>
        <end position="337"/>
    </location>
</feature>
<keyword evidence="6" id="KW-0472">Membrane</keyword>
<keyword evidence="6" id="KW-0812">Transmembrane</keyword>
<dbReference type="Proteomes" id="UP000199452">
    <property type="component" value="Unassembled WGS sequence"/>
</dbReference>
<evidence type="ECO:0000313" key="8">
    <source>
        <dbReference type="EMBL" id="SDB85802.1"/>
    </source>
</evidence>
<accession>A0A1G6GUW2</accession>
<keyword evidence="1" id="KW-0004">4Fe-4S</keyword>
<dbReference type="AlphaFoldDB" id="A0A1G6GUW2"/>
<dbReference type="InterPro" id="IPR051460">
    <property type="entry name" value="HdrC_iron-sulfur_subunit"/>
</dbReference>
<keyword evidence="4" id="KW-0408">Iron</keyword>
<dbReference type="InterPro" id="IPR004017">
    <property type="entry name" value="Cys_rich_dom"/>
</dbReference>
<dbReference type="OrthoDB" id="9794954at2"/>
<evidence type="ECO:0000256" key="1">
    <source>
        <dbReference type="ARBA" id="ARBA00022485"/>
    </source>
</evidence>
<dbReference type="Gene3D" id="3.30.70.20">
    <property type="match status" value="1"/>
</dbReference>
<keyword evidence="3" id="KW-0560">Oxidoreductase</keyword>
<dbReference type="Gene3D" id="1.20.950.20">
    <property type="entry name" value="Transmembrane di-heme cytochromes, Chain C"/>
    <property type="match status" value="1"/>
</dbReference>
<feature type="transmembrane region" description="Helical" evidence="6">
    <location>
        <begin position="221"/>
        <end position="252"/>
    </location>
</feature>
<proteinExistence type="predicted"/>
<dbReference type="Pfam" id="PF13183">
    <property type="entry name" value="Fer4_8"/>
    <property type="match status" value="1"/>
</dbReference>
<feature type="transmembrane region" description="Helical" evidence="6">
    <location>
        <begin position="127"/>
        <end position="148"/>
    </location>
</feature>
<evidence type="ECO:0000256" key="5">
    <source>
        <dbReference type="ARBA" id="ARBA00023014"/>
    </source>
</evidence>
<evidence type="ECO:0000256" key="2">
    <source>
        <dbReference type="ARBA" id="ARBA00022723"/>
    </source>
</evidence>
<name>A0A1G6GUW2_9BACT</name>
<evidence type="ECO:0000313" key="9">
    <source>
        <dbReference type="Proteomes" id="UP000199452"/>
    </source>
</evidence>
<dbReference type="PANTHER" id="PTHR43255">
    <property type="entry name" value="IRON-SULFUR-BINDING OXIDOREDUCTASE FADF-RELATED-RELATED"/>
    <property type="match status" value="1"/>
</dbReference>
<organism evidence="8 9">
    <name type="scientific">Williamwhitmania taraxaci</name>
    <dbReference type="NCBI Taxonomy" id="1640674"/>
    <lineage>
        <taxon>Bacteria</taxon>
        <taxon>Pseudomonadati</taxon>
        <taxon>Bacteroidota</taxon>
        <taxon>Bacteroidia</taxon>
        <taxon>Bacteroidales</taxon>
        <taxon>Williamwhitmaniaceae</taxon>
        <taxon>Williamwhitmania</taxon>
    </lineage>
</organism>
<dbReference type="PANTHER" id="PTHR43255:SF1">
    <property type="entry name" value="IRON-SULFUR-BINDING OXIDOREDUCTASE FADF-RELATED"/>
    <property type="match status" value="1"/>
</dbReference>
<dbReference type="SUPFAM" id="SSF46548">
    <property type="entry name" value="alpha-helical ferredoxin"/>
    <property type="match status" value="1"/>
</dbReference>
<evidence type="ECO:0000256" key="3">
    <source>
        <dbReference type="ARBA" id="ARBA00023002"/>
    </source>
</evidence>
<feature type="transmembrane region" description="Helical" evidence="6">
    <location>
        <begin position="6"/>
        <end position="32"/>
    </location>
</feature>
<keyword evidence="2" id="KW-0479">Metal-binding</keyword>
<dbReference type="SUPFAM" id="SSF103501">
    <property type="entry name" value="Respiratory nitrate reductase 1 gamma chain"/>
    <property type="match status" value="1"/>
</dbReference>
<dbReference type="GO" id="GO:0005886">
    <property type="term" value="C:plasma membrane"/>
    <property type="evidence" value="ECO:0007669"/>
    <property type="project" value="TreeGrafter"/>
</dbReference>
<feature type="transmembrane region" description="Helical" evidence="6">
    <location>
        <begin position="72"/>
        <end position="93"/>
    </location>
</feature>